<dbReference type="Proteomes" id="UP000316921">
    <property type="component" value="Chromosome"/>
</dbReference>
<dbReference type="KEGG" id="pbap:Pla133_01430"/>
<dbReference type="Pfam" id="PF01636">
    <property type="entry name" value="APH"/>
    <property type="match status" value="1"/>
</dbReference>
<dbReference type="SUPFAM" id="SSF56112">
    <property type="entry name" value="Protein kinase-like (PK-like)"/>
    <property type="match status" value="1"/>
</dbReference>
<keyword evidence="4" id="KW-1185">Reference proteome</keyword>
<organism evidence="3 4">
    <name type="scientific">Engelhardtia mirabilis</name>
    <dbReference type="NCBI Taxonomy" id="2528011"/>
    <lineage>
        <taxon>Bacteria</taxon>
        <taxon>Pseudomonadati</taxon>
        <taxon>Planctomycetota</taxon>
        <taxon>Planctomycetia</taxon>
        <taxon>Planctomycetia incertae sedis</taxon>
        <taxon>Engelhardtia</taxon>
    </lineage>
</organism>
<evidence type="ECO:0000313" key="3">
    <source>
        <dbReference type="EMBL" id="QDU65080.1"/>
    </source>
</evidence>
<protein>
    <submittedName>
        <fullName evidence="3">Phosphotransferase enzyme family protein</fullName>
    </submittedName>
</protein>
<accession>A0A518BDK9</accession>
<evidence type="ECO:0000256" key="1">
    <source>
        <dbReference type="SAM" id="MobiDB-lite"/>
    </source>
</evidence>
<reference evidence="3 4" key="1">
    <citation type="submission" date="2019-02" db="EMBL/GenBank/DDBJ databases">
        <title>Deep-cultivation of Planctomycetes and their phenomic and genomic characterization uncovers novel biology.</title>
        <authorList>
            <person name="Wiegand S."/>
            <person name="Jogler M."/>
            <person name="Boedeker C."/>
            <person name="Pinto D."/>
            <person name="Vollmers J."/>
            <person name="Rivas-Marin E."/>
            <person name="Kohn T."/>
            <person name="Peeters S.H."/>
            <person name="Heuer A."/>
            <person name="Rast P."/>
            <person name="Oberbeckmann S."/>
            <person name="Bunk B."/>
            <person name="Jeske O."/>
            <person name="Meyerdierks A."/>
            <person name="Storesund J.E."/>
            <person name="Kallscheuer N."/>
            <person name="Luecker S."/>
            <person name="Lage O.M."/>
            <person name="Pohl T."/>
            <person name="Merkel B.J."/>
            <person name="Hornburger P."/>
            <person name="Mueller R.-W."/>
            <person name="Bruemmer F."/>
            <person name="Labrenz M."/>
            <person name="Spormann A.M."/>
            <person name="Op den Camp H."/>
            <person name="Overmann J."/>
            <person name="Amann R."/>
            <person name="Jetten M.S.M."/>
            <person name="Mascher T."/>
            <person name="Medema M.H."/>
            <person name="Devos D.P."/>
            <person name="Kaster A.-K."/>
            <person name="Ovreas L."/>
            <person name="Rohde M."/>
            <person name="Galperin M.Y."/>
            <person name="Jogler C."/>
        </authorList>
    </citation>
    <scope>NUCLEOTIDE SEQUENCE [LARGE SCALE GENOMIC DNA]</scope>
    <source>
        <strain evidence="3 4">Pla133</strain>
    </source>
</reference>
<feature type="domain" description="Aminoglycoside phosphotransferase" evidence="2">
    <location>
        <begin position="218"/>
        <end position="370"/>
    </location>
</feature>
<keyword evidence="3" id="KW-0808">Transferase</keyword>
<gene>
    <name evidence="3" type="ORF">Pla133_01430</name>
</gene>
<sequence length="431" mass="47657">MTGLRTYTRDLSLPASLGEPELTPPSPEEVAEKLVPQLAPELGSSAPVELTYARWKPGVATTACYSVGGAEQQRLLVVKLHLDGKAGALDQGELDKRRFGHQHEVELRIVVERGRLAWSFPADRELPGAARVLDIGRFARFFEREGSMPGWRVRRKHVSTELVRYRPESRAVFHMDVRLEGPRGEKRRIGIGARCLRRAVALRTIDQRRRFEQSAQARALAPALLATEARSGLLFEEWLPVDVARPGDFVGAPRAGEALARLHRLPNWEAAATTTPHSASDALPLLRRFPALERLLPELPRIQSSPRAWVHGDFHPDQIGVERGNNSTRLLDLDRLGAGEPLDDLAEWIADAVAEDESVEPDLNQCAGPLLDAYVLAGGEAPAADGLRERVGVALVRRAAAAVRRLEVDAQERARLLVDRAKTLLDRKAPR</sequence>
<evidence type="ECO:0000313" key="4">
    <source>
        <dbReference type="Proteomes" id="UP000316921"/>
    </source>
</evidence>
<dbReference type="GO" id="GO:0016740">
    <property type="term" value="F:transferase activity"/>
    <property type="evidence" value="ECO:0007669"/>
    <property type="project" value="UniProtKB-KW"/>
</dbReference>
<dbReference type="RefSeq" id="WP_145061359.1">
    <property type="nucleotide sequence ID" value="NZ_CP036287.1"/>
</dbReference>
<feature type="region of interest" description="Disordered" evidence="1">
    <location>
        <begin position="1"/>
        <end position="27"/>
    </location>
</feature>
<evidence type="ECO:0000259" key="2">
    <source>
        <dbReference type="Pfam" id="PF01636"/>
    </source>
</evidence>
<dbReference type="InterPro" id="IPR002575">
    <property type="entry name" value="Aminoglycoside_PTrfase"/>
</dbReference>
<dbReference type="AlphaFoldDB" id="A0A518BDK9"/>
<dbReference type="EMBL" id="CP036287">
    <property type="protein sequence ID" value="QDU65080.1"/>
    <property type="molecule type" value="Genomic_DNA"/>
</dbReference>
<name>A0A518BDK9_9BACT</name>
<proteinExistence type="predicted"/>
<dbReference type="Gene3D" id="3.90.1200.10">
    <property type="match status" value="1"/>
</dbReference>
<dbReference type="InterPro" id="IPR011009">
    <property type="entry name" value="Kinase-like_dom_sf"/>
</dbReference>